<accession>A0A378Y643</accession>
<name>A0A378Y643_PAEPO</name>
<proteinExistence type="predicted"/>
<evidence type="ECO:0000313" key="1">
    <source>
        <dbReference type="EMBL" id="SUA71827.1"/>
    </source>
</evidence>
<protein>
    <submittedName>
        <fullName evidence="1">Uncharacterized protein</fullName>
    </submittedName>
</protein>
<sequence>MAVDRFPRFNVMKSLLQMSEVYPPNEERLFFYILKKDRSIENVTLIMDFRAFS</sequence>
<reference evidence="1 2" key="1">
    <citation type="submission" date="2018-06" db="EMBL/GenBank/DDBJ databases">
        <authorList>
            <consortium name="Pathogen Informatics"/>
            <person name="Doyle S."/>
        </authorList>
    </citation>
    <scope>NUCLEOTIDE SEQUENCE [LARGE SCALE GENOMIC DNA]</scope>
    <source>
        <strain evidence="1 2">NCTC10343</strain>
    </source>
</reference>
<gene>
    <name evidence="1" type="ORF">NCTC10343_04755</name>
</gene>
<dbReference type="EMBL" id="UGSC01000001">
    <property type="protein sequence ID" value="SUA71827.1"/>
    <property type="molecule type" value="Genomic_DNA"/>
</dbReference>
<organism evidence="1 2">
    <name type="scientific">Paenibacillus polymyxa</name>
    <name type="common">Bacillus polymyxa</name>
    <dbReference type="NCBI Taxonomy" id="1406"/>
    <lineage>
        <taxon>Bacteria</taxon>
        <taxon>Bacillati</taxon>
        <taxon>Bacillota</taxon>
        <taxon>Bacilli</taxon>
        <taxon>Bacillales</taxon>
        <taxon>Paenibacillaceae</taxon>
        <taxon>Paenibacillus</taxon>
    </lineage>
</organism>
<evidence type="ECO:0000313" key="2">
    <source>
        <dbReference type="Proteomes" id="UP000254400"/>
    </source>
</evidence>
<dbReference type="Proteomes" id="UP000254400">
    <property type="component" value="Unassembled WGS sequence"/>
</dbReference>
<dbReference type="AlphaFoldDB" id="A0A378Y643"/>